<evidence type="ECO:0000313" key="6">
    <source>
        <dbReference type="Proteomes" id="UP000281955"/>
    </source>
</evidence>
<keyword evidence="2" id="KW-0597">Phosphoprotein</keyword>
<evidence type="ECO:0000259" key="4">
    <source>
        <dbReference type="PROSITE" id="PS50110"/>
    </source>
</evidence>
<dbReference type="Pfam" id="PF00196">
    <property type="entry name" value="GerE"/>
    <property type="match status" value="1"/>
</dbReference>
<dbReference type="SUPFAM" id="SSF46894">
    <property type="entry name" value="C-terminal effector domain of the bipartite response regulators"/>
    <property type="match status" value="1"/>
</dbReference>
<evidence type="ECO:0000313" key="5">
    <source>
        <dbReference type="EMBL" id="RKS80618.1"/>
    </source>
</evidence>
<organism evidence="5 6">
    <name type="scientific">Motilibacter peucedani</name>
    <dbReference type="NCBI Taxonomy" id="598650"/>
    <lineage>
        <taxon>Bacteria</taxon>
        <taxon>Bacillati</taxon>
        <taxon>Actinomycetota</taxon>
        <taxon>Actinomycetes</taxon>
        <taxon>Motilibacterales</taxon>
        <taxon>Motilibacteraceae</taxon>
        <taxon>Motilibacter</taxon>
    </lineage>
</organism>
<feature type="domain" description="Response regulatory" evidence="4">
    <location>
        <begin position="9"/>
        <end position="120"/>
    </location>
</feature>
<dbReference type="AlphaFoldDB" id="A0A420XUW3"/>
<dbReference type="InParanoid" id="A0A420XUW3"/>
<dbReference type="PANTHER" id="PTHR43214">
    <property type="entry name" value="TWO-COMPONENT RESPONSE REGULATOR"/>
    <property type="match status" value="1"/>
</dbReference>
<keyword evidence="1 5" id="KW-0238">DNA-binding</keyword>
<keyword evidence="6" id="KW-1185">Reference proteome</keyword>
<reference evidence="5 6" key="1">
    <citation type="submission" date="2018-10" db="EMBL/GenBank/DDBJ databases">
        <title>Genomic Encyclopedia of Archaeal and Bacterial Type Strains, Phase II (KMG-II): from individual species to whole genera.</title>
        <authorList>
            <person name="Goeker M."/>
        </authorList>
    </citation>
    <scope>NUCLEOTIDE SEQUENCE [LARGE SCALE GENOMIC DNA]</scope>
    <source>
        <strain evidence="5 6">RP-AC37</strain>
    </source>
</reference>
<dbReference type="InterPro" id="IPR016032">
    <property type="entry name" value="Sig_transdc_resp-reg_C-effctor"/>
</dbReference>
<proteinExistence type="predicted"/>
<feature type="domain" description="HTH luxR-type" evidence="3">
    <location>
        <begin position="141"/>
        <end position="206"/>
    </location>
</feature>
<evidence type="ECO:0000256" key="2">
    <source>
        <dbReference type="PROSITE-ProRule" id="PRU00169"/>
    </source>
</evidence>
<dbReference type="InterPro" id="IPR039420">
    <property type="entry name" value="WalR-like"/>
</dbReference>
<evidence type="ECO:0000259" key="3">
    <source>
        <dbReference type="PROSITE" id="PS50043"/>
    </source>
</evidence>
<evidence type="ECO:0000256" key="1">
    <source>
        <dbReference type="ARBA" id="ARBA00023125"/>
    </source>
</evidence>
<comment type="caution">
    <text evidence="5">The sequence shown here is derived from an EMBL/GenBank/DDBJ whole genome shotgun (WGS) entry which is preliminary data.</text>
</comment>
<protein>
    <submittedName>
        <fullName evidence="5">DNA-binding NarL/FixJ family response regulator</fullName>
    </submittedName>
</protein>
<dbReference type="GO" id="GO:0000160">
    <property type="term" value="P:phosphorelay signal transduction system"/>
    <property type="evidence" value="ECO:0007669"/>
    <property type="project" value="InterPro"/>
</dbReference>
<dbReference type="Proteomes" id="UP000281955">
    <property type="component" value="Unassembled WGS sequence"/>
</dbReference>
<name>A0A420XUW3_9ACTN</name>
<dbReference type="GO" id="GO:0006355">
    <property type="term" value="P:regulation of DNA-templated transcription"/>
    <property type="evidence" value="ECO:0007669"/>
    <property type="project" value="InterPro"/>
</dbReference>
<dbReference type="InterPro" id="IPR000792">
    <property type="entry name" value="Tscrpt_reg_LuxR_C"/>
</dbReference>
<sequence length="221" mass="24283">MAPGRKPLRIALVDDYDVVLTGVATMLDPYRDRVLVCEIDANADVVDAVDIALYDSFAQPESDHSEIRVLVDNPRCSRVVVYTWNFDPDLVESALAQGASGYLSKTLGARELVEALEAVHAGERVVSSQPARARSAPGLDWPGRTEGLTDREAEILALITQGKSNAEVAALTYLSPNTVKSYIRTTYRKIDVQSRTQAVLWGVAHGFTPDHRRIDHWRGGP</sequence>
<dbReference type="PROSITE" id="PS50043">
    <property type="entry name" value="HTH_LUXR_2"/>
    <property type="match status" value="1"/>
</dbReference>
<dbReference type="GO" id="GO:0003677">
    <property type="term" value="F:DNA binding"/>
    <property type="evidence" value="ECO:0007669"/>
    <property type="project" value="UniProtKB-KW"/>
</dbReference>
<accession>A0A420XUW3</accession>
<dbReference type="PROSITE" id="PS50110">
    <property type="entry name" value="RESPONSE_REGULATORY"/>
    <property type="match status" value="1"/>
</dbReference>
<dbReference type="InterPro" id="IPR001789">
    <property type="entry name" value="Sig_transdc_resp-reg_receiver"/>
</dbReference>
<dbReference type="SUPFAM" id="SSF52172">
    <property type="entry name" value="CheY-like"/>
    <property type="match status" value="1"/>
</dbReference>
<dbReference type="InterPro" id="IPR011006">
    <property type="entry name" value="CheY-like_superfamily"/>
</dbReference>
<dbReference type="EMBL" id="RBWV01000004">
    <property type="protein sequence ID" value="RKS80618.1"/>
    <property type="molecule type" value="Genomic_DNA"/>
</dbReference>
<dbReference type="PRINTS" id="PR00038">
    <property type="entry name" value="HTHLUXR"/>
</dbReference>
<gene>
    <name evidence="5" type="ORF">CLV35_0291</name>
</gene>
<dbReference type="Gene3D" id="3.40.50.2300">
    <property type="match status" value="1"/>
</dbReference>
<feature type="modified residue" description="4-aspartylphosphate" evidence="2">
    <location>
        <position position="55"/>
    </location>
</feature>
<dbReference type="CDD" id="cd06170">
    <property type="entry name" value="LuxR_C_like"/>
    <property type="match status" value="1"/>
</dbReference>
<dbReference type="SMART" id="SM00421">
    <property type="entry name" value="HTH_LUXR"/>
    <property type="match status" value="1"/>
</dbReference>